<evidence type="ECO:0000256" key="1">
    <source>
        <dbReference type="SAM" id="Phobius"/>
    </source>
</evidence>
<accession>A0A1B1AXY3</accession>
<keyword evidence="1" id="KW-0812">Transmembrane</keyword>
<feature type="transmembrane region" description="Helical" evidence="1">
    <location>
        <begin position="24"/>
        <end position="44"/>
    </location>
</feature>
<proteinExistence type="predicted"/>
<reference evidence="2 3" key="1">
    <citation type="submission" date="2016-06" db="EMBL/GenBank/DDBJ databases">
        <title>Complete genome sequence of Streptomyces griseochromogenes ATCC 14511, the Blasticidin S producer.</title>
        <authorList>
            <person name="Wu L."/>
        </authorList>
    </citation>
    <scope>NUCLEOTIDE SEQUENCE [LARGE SCALE GENOMIC DNA]</scope>
    <source>
        <strain evidence="2 3">ATCC 14511</strain>
    </source>
</reference>
<gene>
    <name evidence="2" type="ORF">AVL59_19100</name>
</gene>
<evidence type="ECO:0000313" key="3">
    <source>
        <dbReference type="Proteomes" id="UP000092659"/>
    </source>
</evidence>
<feature type="transmembrane region" description="Helical" evidence="1">
    <location>
        <begin position="56"/>
        <end position="77"/>
    </location>
</feature>
<keyword evidence="1" id="KW-1133">Transmembrane helix</keyword>
<dbReference type="STRING" id="68214.AVL59_19100"/>
<organism evidence="2 3">
    <name type="scientific">Streptomyces griseochromogenes</name>
    <dbReference type="NCBI Taxonomy" id="68214"/>
    <lineage>
        <taxon>Bacteria</taxon>
        <taxon>Bacillati</taxon>
        <taxon>Actinomycetota</taxon>
        <taxon>Actinomycetes</taxon>
        <taxon>Kitasatosporales</taxon>
        <taxon>Streptomycetaceae</taxon>
        <taxon>Streptomyces</taxon>
    </lineage>
</organism>
<dbReference type="AlphaFoldDB" id="A0A1B1AXY3"/>
<dbReference type="KEGG" id="sgs:AVL59_19100"/>
<sequence length="81" mass="7935">MAVSATTVLFAVNAADALGSFTGGILAALPVLLAVMAPSTHHSTGANAAAAMMRGALTVAPGTIAFLLALYMAFAAASTRN</sequence>
<dbReference type="Proteomes" id="UP000092659">
    <property type="component" value="Chromosome"/>
</dbReference>
<name>A0A1B1AXY3_9ACTN</name>
<dbReference type="EMBL" id="CP016279">
    <property type="protein sequence ID" value="ANP51434.1"/>
    <property type="molecule type" value="Genomic_DNA"/>
</dbReference>
<keyword evidence="1" id="KW-0472">Membrane</keyword>
<protein>
    <submittedName>
        <fullName evidence="2">Uncharacterized protein</fullName>
    </submittedName>
</protein>
<evidence type="ECO:0000313" key="2">
    <source>
        <dbReference type="EMBL" id="ANP51434.1"/>
    </source>
</evidence>